<name>A0AAV4MUF6_CAEEX</name>
<protein>
    <submittedName>
        <fullName evidence="1">Uncharacterized protein</fullName>
    </submittedName>
</protein>
<dbReference type="EMBL" id="BPLR01002604">
    <property type="protein sequence ID" value="GIX75621.1"/>
    <property type="molecule type" value="Genomic_DNA"/>
</dbReference>
<evidence type="ECO:0000313" key="1">
    <source>
        <dbReference type="EMBL" id="GIX75621.1"/>
    </source>
</evidence>
<dbReference type="Proteomes" id="UP001054945">
    <property type="component" value="Unassembled WGS sequence"/>
</dbReference>
<keyword evidence="2" id="KW-1185">Reference proteome</keyword>
<gene>
    <name evidence="1" type="ORF">CEXT_47231</name>
</gene>
<evidence type="ECO:0000313" key="2">
    <source>
        <dbReference type="Proteomes" id="UP001054945"/>
    </source>
</evidence>
<comment type="caution">
    <text evidence="1">The sequence shown here is derived from an EMBL/GenBank/DDBJ whole genome shotgun (WGS) entry which is preliminary data.</text>
</comment>
<organism evidence="1 2">
    <name type="scientific">Caerostris extrusa</name>
    <name type="common">Bark spider</name>
    <name type="synonym">Caerostris bankana</name>
    <dbReference type="NCBI Taxonomy" id="172846"/>
    <lineage>
        <taxon>Eukaryota</taxon>
        <taxon>Metazoa</taxon>
        <taxon>Ecdysozoa</taxon>
        <taxon>Arthropoda</taxon>
        <taxon>Chelicerata</taxon>
        <taxon>Arachnida</taxon>
        <taxon>Araneae</taxon>
        <taxon>Araneomorphae</taxon>
        <taxon>Entelegynae</taxon>
        <taxon>Araneoidea</taxon>
        <taxon>Araneidae</taxon>
        <taxon>Caerostris</taxon>
    </lineage>
</organism>
<dbReference type="AlphaFoldDB" id="A0AAV4MUF6"/>
<sequence length="80" mass="8582">MGPCGDTARNDSQLSAVAAKATAPYKDVPASETTLIALKVNLLIQAAEEKKTAFAKQIEYNNDPFNGVDIPANSKWIDET</sequence>
<proteinExistence type="predicted"/>
<accession>A0AAV4MUF6</accession>
<reference evidence="1 2" key="1">
    <citation type="submission" date="2021-06" db="EMBL/GenBank/DDBJ databases">
        <title>Caerostris extrusa draft genome.</title>
        <authorList>
            <person name="Kono N."/>
            <person name="Arakawa K."/>
        </authorList>
    </citation>
    <scope>NUCLEOTIDE SEQUENCE [LARGE SCALE GENOMIC DNA]</scope>
</reference>